<dbReference type="STRING" id="1122142.SAMN02910414_01805"/>
<dbReference type="AlphaFoldDB" id="A0A1H3KS41"/>
<proteinExistence type="predicted"/>
<keyword evidence="1" id="KW-0812">Transmembrane</keyword>
<name>A0A1H3KS41_9FIRM</name>
<protein>
    <submittedName>
        <fullName evidence="2">Uncharacterized protein</fullName>
    </submittedName>
</protein>
<feature type="transmembrane region" description="Helical" evidence="1">
    <location>
        <begin position="208"/>
        <end position="228"/>
    </location>
</feature>
<dbReference type="RefSeq" id="WP_022748208.1">
    <property type="nucleotide sequence ID" value="NZ_FNPG01000021.1"/>
</dbReference>
<gene>
    <name evidence="2" type="ORF">SAMN02910414_01805</name>
</gene>
<dbReference type="EMBL" id="FNPG01000021">
    <property type="protein sequence ID" value="SDY54598.1"/>
    <property type="molecule type" value="Genomic_DNA"/>
</dbReference>
<evidence type="ECO:0000313" key="2">
    <source>
        <dbReference type="EMBL" id="SDY54598.1"/>
    </source>
</evidence>
<feature type="transmembrane region" description="Helical" evidence="1">
    <location>
        <begin position="105"/>
        <end position="123"/>
    </location>
</feature>
<accession>A0A1H3KS41</accession>
<keyword evidence="1" id="KW-1133">Transmembrane helix</keyword>
<sequence>MTKKVFNKRVLFALLFCLVLNVIKVYVDNKGFAEMYSKGLMTKVSYNEDLLSGAYYTIVDYAVWQAAVYLIFIEYVMNYNRICYMIRYVNRDEYWKSQIKNVTKATACFVFVHELVSFFLTIQKGDYKILMKHNWIQGLFLQFVAANLFYLCTYLFYEFLRSYFGKSKSNVLIVIIYFVEYVLSRNVLDNFWFPENDVNMMTKRCVDNMPLLMCFLGIFRLAMEVFIMSRILSWKKGKEDLLIYEKVN</sequence>
<dbReference type="Proteomes" id="UP000183918">
    <property type="component" value="Unassembled WGS sequence"/>
</dbReference>
<evidence type="ECO:0000256" key="1">
    <source>
        <dbReference type="SAM" id="Phobius"/>
    </source>
</evidence>
<dbReference type="OrthoDB" id="9863210at2"/>
<feature type="transmembrane region" description="Helical" evidence="1">
    <location>
        <begin position="135"/>
        <end position="157"/>
    </location>
</feature>
<feature type="transmembrane region" description="Helical" evidence="1">
    <location>
        <begin position="53"/>
        <end position="77"/>
    </location>
</feature>
<reference evidence="2 3" key="1">
    <citation type="submission" date="2016-10" db="EMBL/GenBank/DDBJ databases">
        <authorList>
            <person name="de Groot N.N."/>
        </authorList>
    </citation>
    <scope>NUCLEOTIDE SEQUENCE [LARGE SCALE GENOMIC DNA]</scope>
    <source>
        <strain evidence="2 3">DSM 14045</strain>
    </source>
</reference>
<keyword evidence="3" id="KW-1185">Reference proteome</keyword>
<dbReference type="NCBIfam" id="NF035952">
    <property type="entry name" value="WxPxxD_TM"/>
    <property type="match status" value="1"/>
</dbReference>
<organism evidence="2 3">
    <name type="scientific">Lachnobacterium bovis DSM 14045</name>
    <dbReference type="NCBI Taxonomy" id="1122142"/>
    <lineage>
        <taxon>Bacteria</taxon>
        <taxon>Bacillati</taxon>
        <taxon>Bacillota</taxon>
        <taxon>Clostridia</taxon>
        <taxon>Lachnospirales</taxon>
        <taxon>Lachnospiraceae</taxon>
        <taxon>Lachnobacterium</taxon>
    </lineage>
</organism>
<keyword evidence="1" id="KW-0472">Membrane</keyword>
<evidence type="ECO:0000313" key="3">
    <source>
        <dbReference type="Proteomes" id="UP000183918"/>
    </source>
</evidence>